<sequence length="144" mass="16399">MFDSVELAKEKIYLNASDTNEAAYRLGKSVWSESILKFKKQEENEFLLDYDGKATTASKIDGIILDELNGVEIGLIEAYGPSYKVNRSHFYEDRKKIAKNLKCTYKTVVNLKTDVSPLSRKDIKVYGFHFYCRSDAAALGCVKY</sequence>
<organism evidence="1 2">
    <name type="scientific">Mucor circinelloides f. circinelloides (strain 1006PhL)</name>
    <name type="common">Mucormycosis agent</name>
    <name type="synonym">Calyptromyces circinelloides</name>
    <dbReference type="NCBI Taxonomy" id="1220926"/>
    <lineage>
        <taxon>Eukaryota</taxon>
        <taxon>Fungi</taxon>
        <taxon>Fungi incertae sedis</taxon>
        <taxon>Mucoromycota</taxon>
        <taxon>Mucoromycotina</taxon>
        <taxon>Mucoromycetes</taxon>
        <taxon>Mucorales</taxon>
        <taxon>Mucorineae</taxon>
        <taxon>Mucoraceae</taxon>
        <taxon>Mucor</taxon>
    </lineage>
</organism>
<evidence type="ECO:0000313" key="2">
    <source>
        <dbReference type="Proteomes" id="UP000014254"/>
    </source>
</evidence>
<dbReference type="OrthoDB" id="2443197at2759"/>
<dbReference type="VEuPathDB" id="FungiDB:HMPREF1544_02606"/>
<gene>
    <name evidence="1" type="ORF">HMPREF1544_02606</name>
</gene>
<dbReference type="Proteomes" id="UP000014254">
    <property type="component" value="Unassembled WGS sequence"/>
</dbReference>
<protein>
    <submittedName>
        <fullName evidence="1">Uncharacterized protein</fullName>
    </submittedName>
</protein>
<dbReference type="InParanoid" id="S2JPV6"/>
<evidence type="ECO:0000313" key="1">
    <source>
        <dbReference type="EMBL" id="EPB90547.1"/>
    </source>
</evidence>
<proteinExistence type="predicted"/>
<accession>S2JPV6</accession>
<keyword evidence="2" id="KW-1185">Reference proteome</keyword>
<dbReference type="AlphaFoldDB" id="S2JPV6"/>
<name>S2JPV6_MUCC1</name>
<dbReference type="EMBL" id="KE123919">
    <property type="protein sequence ID" value="EPB90547.1"/>
    <property type="molecule type" value="Genomic_DNA"/>
</dbReference>
<reference evidence="2" key="1">
    <citation type="submission" date="2013-05" db="EMBL/GenBank/DDBJ databases">
        <title>The Genome sequence of Mucor circinelloides f. circinelloides 1006PhL.</title>
        <authorList>
            <consortium name="The Broad Institute Genomics Platform"/>
            <person name="Cuomo C."/>
            <person name="Earl A."/>
            <person name="Findley K."/>
            <person name="Lee S.C."/>
            <person name="Walker B."/>
            <person name="Young S."/>
            <person name="Zeng Q."/>
            <person name="Gargeya S."/>
            <person name="Fitzgerald M."/>
            <person name="Haas B."/>
            <person name="Abouelleil A."/>
            <person name="Allen A.W."/>
            <person name="Alvarado L."/>
            <person name="Arachchi H.M."/>
            <person name="Berlin A.M."/>
            <person name="Chapman S.B."/>
            <person name="Gainer-Dewar J."/>
            <person name="Goldberg J."/>
            <person name="Griggs A."/>
            <person name="Gujja S."/>
            <person name="Hansen M."/>
            <person name="Howarth C."/>
            <person name="Imamovic A."/>
            <person name="Ireland A."/>
            <person name="Larimer J."/>
            <person name="McCowan C."/>
            <person name="Murphy C."/>
            <person name="Pearson M."/>
            <person name="Poon T.W."/>
            <person name="Priest M."/>
            <person name="Roberts A."/>
            <person name="Saif S."/>
            <person name="Shea T."/>
            <person name="Sisk P."/>
            <person name="Sykes S."/>
            <person name="Wortman J."/>
            <person name="Nusbaum C."/>
            <person name="Birren B."/>
        </authorList>
    </citation>
    <scope>NUCLEOTIDE SEQUENCE [LARGE SCALE GENOMIC DNA]</scope>
    <source>
        <strain evidence="2">1006PhL</strain>
    </source>
</reference>